<dbReference type="PRINTS" id="PR00294">
    <property type="entry name" value="SSBTLNINHBTR"/>
</dbReference>
<reference evidence="10 11" key="1">
    <citation type="journal article" date="2013" name="Genome Announc.">
        <title>Draft Genome Sequence of Amycolatopsis decaplanina Strain DSM 44594T.</title>
        <authorList>
            <person name="Kaur N."/>
            <person name="Kumar S."/>
            <person name="Bala M."/>
            <person name="Raghava G.P."/>
            <person name="Mayilraj S."/>
        </authorList>
    </citation>
    <scope>NUCLEOTIDE SEQUENCE [LARGE SCALE GENOMIC DNA]</scope>
    <source>
        <strain evidence="10 11">DSM 44594</strain>
    </source>
</reference>
<dbReference type="InterPro" id="IPR000691">
    <property type="entry name" value="Prot_inh_I16_SSI"/>
</dbReference>
<evidence type="ECO:0000256" key="8">
    <source>
        <dbReference type="RuleBase" id="RU003471"/>
    </source>
</evidence>
<organism evidence="10 11">
    <name type="scientific">Amycolatopsis decaplanina DSM 44594</name>
    <dbReference type="NCBI Taxonomy" id="1284240"/>
    <lineage>
        <taxon>Bacteria</taxon>
        <taxon>Bacillati</taxon>
        <taxon>Actinomycetota</taxon>
        <taxon>Actinomycetes</taxon>
        <taxon>Pseudonocardiales</taxon>
        <taxon>Pseudonocardiaceae</taxon>
        <taxon>Amycolatopsis</taxon>
    </lineage>
</organism>
<dbReference type="SUPFAM" id="SSF55399">
    <property type="entry name" value="Subtilisin inhibitor"/>
    <property type="match status" value="1"/>
</dbReference>
<comment type="subcellular location">
    <subcellularLocation>
        <location evidence="1">Secreted</location>
    </subcellularLocation>
</comment>
<dbReference type="InterPro" id="IPR036819">
    <property type="entry name" value="Subtilisin_inhibitor-like_sf"/>
</dbReference>
<dbReference type="AlphaFoldDB" id="M2YUR3"/>
<dbReference type="GO" id="GO:0004867">
    <property type="term" value="F:serine-type endopeptidase inhibitor activity"/>
    <property type="evidence" value="ECO:0007669"/>
    <property type="project" value="UniProtKB-KW"/>
</dbReference>
<protein>
    <submittedName>
        <fullName evidence="10">Protease inhibitor</fullName>
    </submittedName>
</protein>
<evidence type="ECO:0000256" key="3">
    <source>
        <dbReference type="ARBA" id="ARBA00011738"/>
    </source>
</evidence>
<evidence type="ECO:0000256" key="4">
    <source>
        <dbReference type="ARBA" id="ARBA00022525"/>
    </source>
</evidence>
<evidence type="ECO:0000259" key="9">
    <source>
        <dbReference type="Pfam" id="PF00720"/>
    </source>
</evidence>
<comment type="caution">
    <text evidence="10">The sequence shown here is derived from an EMBL/GenBank/DDBJ whole genome shotgun (WGS) entry which is preliminary data.</text>
</comment>
<gene>
    <name evidence="10" type="ORF">H074_18648</name>
</gene>
<dbReference type="Gene3D" id="3.30.350.10">
    <property type="entry name" value="Subtilisin inhibitor-like"/>
    <property type="match status" value="1"/>
</dbReference>
<accession>M2YUR3</accession>
<keyword evidence="11" id="KW-1185">Reference proteome</keyword>
<dbReference type="EMBL" id="AOHO01000055">
    <property type="protein sequence ID" value="EME58627.1"/>
    <property type="molecule type" value="Genomic_DNA"/>
</dbReference>
<dbReference type="PATRIC" id="fig|1284240.4.peg.3785"/>
<evidence type="ECO:0000313" key="10">
    <source>
        <dbReference type="EMBL" id="EME58627.1"/>
    </source>
</evidence>
<evidence type="ECO:0000256" key="5">
    <source>
        <dbReference type="ARBA" id="ARBA00022690"/>
    </source>
</evidence>
<keyword evidence="4" id="KW-0964">Secreted</keyword>
<feature type="domain" description="Subtilisin inhibitor" evidence="9">
    <location>
        <begin position="2"/>
        <end position="85"/>
    </location>
</feature>
<evidence type="ECO:0000256" key="2">
    <source>
        <dbReference type="ARBA" id="ARBA00010472"/>
    </source>
</evidence>
<dbReference type="Proteomes" id="UP000054226">
    <property type="component" value="Unassembled WGS sequence"/>
</dbReference>
<name>M2YUR3_9PSEU</name>
<evidence type="ECO:0000256" key="6">
    <source>
        <dbReference type="ARBA" id="ARBA00022900"/>
    </source>
</evidence>
<dbReference type="GO" id="GO:0005576">
    <property type="term" value="C:extracellular region"/>
    <property type="evidence" value="ECO:0007669"/>
    <property type="project" value="UniProtKB-SubCell"/>
</dbReference>
<keyword evidence="7" id="KW-1015">Disulfide bond</keyword>
<evidence type="ECO:0000256" key="7">
    <source>
        <dbReference type="ARBA" id="ARBA00023157"/>
    </source>
</evidence>
<keyword evidence="6 8" id="KW-0722">Serine protease inhibitor</keyword>
<evidence type="ECO:0000256" key="1">
    <source>
        <dbReference type="ARBA" id="ARBA00004613"/>
    </source>
</evidence>
<sequence length="99" mass="10656">MELKVSDGPTGSVVARTRYLYCDPTGGNHPHGTGACHDLDVAHGNLESLPGAPGKPCPGLYAPVKVTALGDWRGQPVYFNRTYRNQCVLRISTGPVFQF</sequence>
<comment type="similarity">
    <text evidence="2 8">Belongs to the protease inhibitor I16 (SSI) family.</text>
</comment>
<evidence type="ECO:0000313" key="11">
    <source>
        <dbReference type="Proteomes" id="UP000054226"/>
    </source>
</evidence>
<dbReference type="Pfam" id="PF00720">
    <property type="entry name" value="SSI"/>
    <property type="match status" value="1"/>
</dbReference>
<proteinExistence type="inferred from homology"/>
<keyword evidence="5 8" id="KW-0646">Protease inhibitor</keyword>
<dbReference type="InterPro" id="IPR023549">
    <property type="entry name" value="Subtilisin_inhibitor"/>
</dbReference>
<comment type="subunit">
    <text evidence="3">Homodimer.</text>
</comment>